<dbReference type="EMBL" id="JAMKPW020000022">
    <property type="protein sequence ID" value="KAK8206871.1"/>
    <property type="molecule type" value="Genomic_DNA"/>
</dbReference>
<dbReference type="Proteomes" id="UP001320706">
    <property type="component" value="Unassembled WGS sequence"/>
</dbReference>
<proteinExistence type="predicted"/>
<sequence length="283" mass="30504">MYRFGAAAFLIAIIIPLLQGIPWLSDSTPAVGVEGGVIRREPELVVEDATDVKVRRDNSPTDVCVRWAQQSALVNGTLYLYGGEASTEVGQTDNTWSRSKLREVLSASVLTAPTTSSGNNSAADDQPVQNAAEGAGISVPSLGRGFYFGGHQDAYTTPGWVSWIWRIYLTSLLEFTFPGYTNDQVYTLEGGKTAGTDGNWRNITQGGTQSEAGFPERADGLLAYVPGFGDDGILIGLAGGTNTTYQQMNIIDVYDIATNTATSRQPDRIQRHVDPDHAILHLD</sequence>
<gene>
    <name evidence="1" type="ORF">M8818_004706</name>
</gene>
<protein>
    <submittedName>
        <fullName evidence="1">Uncharacterized protein</fullName>
    </submittedName>
</protein>
<evidence type="ECO:0000313" key="1">
    <source>
        <dbReference type="EMBL" id="KAK8206871.1"/>
    </source>
</evidence>
<reference evidence="1" key="1">
    <citation type="submission" date="2024-02" db="EMBL/GenBank/DDBJ databases">
        <title>Metagenome Assembled Genome of Zalaria obscura JY119.</title>
        <authorList>
            <person name="Vighnesh L."/>
            <person name="Jagadeeshwari U."/>
            <person name="Venkata Ramana C."/>
            <person name="Sasikala C."/>
        </authorList>
    </citation>
    <scope>NUCLEOTIDE SEQUENCE</scope>
    <source>
        <strain evidence="1">JY119</strain>
    </source>
</reference>
<name>A0ACC3SDN1_9PEZI</name>
<keyword evidence="2" id="KW-1185">Reference proteome</keyword>
<organism evidence="1 2">
    <name type="scientific">Zalaria obscura</name>
    <dbReference type="NCBI Taxonomy" id="2024903"/>
    <lineage>
        <taxon>Eukaryota</taxon>
        <taxon>Fungi</taxon>
        <taxon>Dikarya</taxon>
        <taxon>Ascomycota</taxon>
        <taxon>Pezizomycotina</taxon>
        <taxon>Dothideomycetes</taxon>
        <taxon>Dothideomycetidae</taxon>
        <taxon>Dothideales</taxon>
        <taxon>Zalariaceae</taxon>
        <taxon>Zalaria</taxon>
    </lineage>
</organism>
<accession>A0ACC3SDN1</accession>
<comment type="caution">
    <text evidence="1">The sequence shown here is derived from an EMBL/GenBank/DDBJ whole genome shotgun (WGS) entry which is preliminary data.</text>
</comment>
<evidence type="ECO:0000313" key="2">
    <source>
        <dbReference type="Proteomes" id="UP001320706"/>
    </source>
</evidence>